<feature type="compositionally biased region" description="Polar residues" evidence="1">
    <location>
        <begin position="475"/>
        <end position="493"/>
    </location>
</feature>
<organism evidence="2 3">
    <name type="scientific">Lineolata rhizophorae</name>
    <dbReference type="NCBI Taxonomy" id="578093"/>
    <lineage>
        <taxon>Eukaryota</taxon>
        <taxon>Fungi</taxon>
        <taxon>Dikarya</taxon>
        <taxon>Ascomycota</taxon>
        <taxon>Pezizomycotina</taxon>
        <taxon>Dothideomycetes</taxon>
        <taxon>Dothideomycetes incertae sedis</taxon>
        <taxon>Lineolatales</taxon>
        <taxon>Lineolataceae</taxon>
        <taxon>Lineolata</taxon>
    </lineage>
</organism>
<gene>
    <name evidence="2" type="ORF">BDY21DRAFT_368951</name>
</gene>
<feature type="compositionally biased region" description="Basic and acidic residues" evidence="1">
    <location>
        <begin position="235"/>
        <end position="248"/>
    </location>
</feature>
<proteinExistence type="predicted"/>
<feature type="region of interest" description="Disordered" evidence="1">
    <location>
        <begin position="418"/>
        <end position="555"/>
    </location>
</feature>
<accession>A0A6A6PAA3</accession>
<feature type="region of interest" description="Disordered" evidence="1">
    <location>
        <begin position="163"/>
        <end position="298"/>
    </location>
</feature>
<name>A0A6A6PAA3_9PEZI</name>
<feature type="region of interest" description="Disordered" evidence="1">
    <location>
        <begin position="1"/>
        <end position="98"/>
    </location>
</feature>
<sequence length="555" mass="57704">MVATRLRDYPLPNKERKERKPRRNAMSAPAFGVTGHSLSTTEGSAVPSFDGATLWTQADNMDRTTRVETPDSLLDADGDNESSFGEVPQHEDDAAATQAAGVLPEHLTALAASQTSAAVDHAMNSAPEPVDETSLVEADQAMASTLEPEASGLSQAEATMTSFSALESEPNIDDQTQRTEDSTQPSQAGVGAACDKPSRAFTAVNKPYAEMPSEAPTDSHGGSEAVATTSGTPTGDREAAGKGTDYEFHPTISRNTPLSLLGEEGSPTGRDARQHSDAEGDDEPITEPSGDGVAVAPSAILSEGVKATTQDLALATGREASSDTQDEAMCAQQLAHADTSESPPDPPAKAKAAVAQDAVKPRSDDGPGIYADEVEGGSDAGSPPVILPDVDDISQAKAVQVGHVVCAALLFRILNGAEQGQGSNPTSKNGESIADCDPTIDKPLAAVPYNDDCVEDAQDNRRSEIGDPADEATTVWPTGQTGGPSDQGNPEGSSQDDRIIVDDAMSDTDVTDIEEDGAATSNQSGSTQRKRKLEDTVAWGDPKFEEETASQLDST</sequence>
<feature type="compositionally biased region" description="Low complexity" evidence="1">
    <location>
        <begin position="349"/>
        <end position="358"/>
    </location>
</feature>
<feature type="compositionally biased region" description="Basic and acidic residues" evidence="1">
    <location>
        <begin position="60"/>
        <end position="69"/>
    </location>
</feature>
<feature type="compositionally biased region" description="Polar residues" evidence="1">
    <location>
        <begin position="418"/>
        <end position="430"/>
    </location>
</feature>
<feature type="compositionally biased region" description="Acidic residues" evidence="1">
    <location>
        <begin position="504"/>
        <end position="517"/>
    </location>
</feature>
<feature type="region of interest" description="Disordered" evidence="1">
    <location>
        <begin position="316"/>
        <end position="386"/>
    </location>
</feature>
<dbReference type="OrthoDB" id="3945665at2759"/>
<evidence type="ECO:0000313" key="2">
    <source>
        <dbReference type="EMBL" id="KAF2460808.1"/>
    </source>
</evidence>
<protein>
    <submittedName>
        <fullName evidence="2">Uncharacterized protein</fullName>
    </submittedName>
</protein>
<keyword evidence="3" id="KW-1185">Reference proteome</keyword>
<dbReference type="AlphaFoldDB" id="A0A6A6PAA3"/>
<evidence type="ECO:0000256" key="1">
    <source>
        <dbReference type="SAM" id="MobiDB-lite"/>
    </source>
</evidence>
<dbReference type="Proteomes" id="UP000799766">
    <property type="component" value="Unassembled WGS sequence"/>
</dbReference>
<evidence type="ECO:0000313" key="3">
    <source>
        <dbReference type="Proteomes" id="UP000799766"/>
    </source>
</evidence>
<feature type="compositionally biased region" description="Basic and acidic residues" evidence="1">
    <location>
        <begin position="1"/>
        <end position="18"/>
    </location>
</feature>
<dbReference type="EMBL" id="MU001672">
    <property type="protein sequence ID" value="KAF2460808.1"/>
    <property type="molecule type" value="Genomic_DNA"/>
</dbReference>
<reference evidence="2" key="1">
    <citation type="journal article" date="2020" name="Stud. Mycol.">
        <title>101 Dothideomycetes genomes: a test case for predicting lifestyles and emergence of pathogens.</title>
        <authorList>
            <person name="Haridas S."/>
            <person name="Albert R."/>
            <person name="Binder M."/>
            <person name="Bloem J."/>
            <person name="Labutti K."/>
            <person name="Salamov A."/>
            <person name="Andreopoulos B."/>
            <person name="Baker S."/>
            <person name="Barry K."/>
            <person name="Bills G."/>
            <person name="Bluhm B."/>
            <person name="Cannon C."/>
            <person name="Castanera R."/>
            <person name="Culley D."/>
            <person name="Daum C."/>
            <person name="Ezra D."/>
            <person name="Gonzalez J."/>
            <person name="Henrissat B."/>
            <person name="Kuo A."/>
            <person name="Liang C."/>
            <person name="Lipzen A."/>
            <person name="Lutzoni F."/>
            <person name="Magnuson J."/>
            <person name="Mondo S."/>
            <person name="Nolan M."/>
            <person name="Ohm R."/>
            <person name="Pangilinan J."/>
            <person name="Park H.-J."/>
            <person name="Ramirez L."/>
            <person name="Alfaro M."/>
            <person name="Sun H."/>
            <person name="Tritt A."/>
            <person name="Yoshinaga Y."/>
            <person name="Zwiers L.-H."/>
            <person name="Turgeon B."/>
            <person name="Goodwin S."/>
            <person name="Spatafora J."/>
            <person name="Crous P."/>
            <person name="Grigoriev I."/>
        </authorList>
    </citation>
    <scope>NUCLEOTIDE SEQUENCE</scope>
    <source>
        <strain evidence="2">ATCC 16933</strain>
    </source>
</reference>